<reference evidence="1 2" key="1">
    <citation type="submission" date="2018-01" db="EMBL/GenBank/DDBJ databases">
        <title>Draft genome sequence of Klebsiella pneumoniae phage KP1.</title>
        <authorList>
            <person name="Kim D."/>
        </authorList>
    </citation>
    <scope>NUCLEOTIDE SEQUENCE [LARGE SCALE GENOMIC DNA]</scope>
</reference>
<organism evidence="1 2">
    <name type="scientific">Klebsiella phage KP1</name>
    <dbReference type="NCBI Taxonomy" id="2070202"/>
    <lineage>
        <taxon>Viruses</taxon>
        <taxon>Duplodnaviria</taxon>
        <taxon>Heunggongvirae</taxon>
        <taxon>Uroviricota</taxon>
        <taxon>Caudoviricetes</taxon>
        <taxon>Pantevenvirales</taxon>
        <taxon>Straboviridae</taxon>
        <taxon>Tevenvirinae</taxon>
        <taxon>Jiaodavirus</taxon>
        <taxon>Jiaodavirus jd18</taxon>
    </lineage>
</organism>
<accession>A0A2K9V634</accession>
<proteinExistence type="predicted"/>
<evidence type="ECO:0000313" key="1">
    <source>
        <dbReference type="EMBL" id="AUV57627.1"/>
    </source>
</evidence>
<evidence type="ECO:0000313" key="2">
    <source>
        <dbReference type="Proteomes" id="UP000240488"/>
    </source>
</evidence>
<name>A0A2K9V634_9CAUD</name>
<dbReference type="EMBL" id="MG751100">
    <property type="protein sequence ID" value="AUV57627.1"/>
    <property type="molecule type" value="Genomic_DNA"/>
</dbReference>
<dbReference type="Proteomes" id="UP000240488">
    <property type="component" value="Segment"/>
</dbReference>
<protein>
    <submittedName>
        <fullName evidence="1">Uncharacterized protein</fullName>
    </submittedName>
</protein>
<sequence>MQRYWITLVSGDYGYMFAEKKPLPGTWVTIWVENSDGSKHEVYGRVSRVH</sequence>